<evidence type="ECO:0000256" key="1">
    <source>
        <dbReference type="SAM" id="Phobius"/>
    </source>
</evidence>
<gene>
    <name evidence="3" type="ORF">NP048_06760</name>
</gene>
<dbReference type="EMBL" id="CP101987">
    <property type="protein sequence ID" value="UUI73131.1"/>
    <property type="molecule type" value="Genomic_DNA"/>
</dbReference>
<sequence length="549" mass="57463">MSLTLDERVAALDAALDAGDGRLPATLVTQTRDLLARVRERAGLSAEHTVVALAGATGSGKSSLFNALVGADLASTGVQRPTTSHPLAVVVGDDPDGDGPARLLDWLEVGRRHALPAGPPGTHPDGGQRPGAAVRGARLADGLVLLDLPDHDSVVVEHRVRAERLVSRADLLVWVVDPQKYADAALHDRYLRPLAGHDDVVVLVLNQADRLSAGDVDSVLGDLRRLAAADGLERARVLAASARTGAGVDDLRALVAQAVERREATNQRFGADLRTAARGVADACGPEPRGRRRDVATDRLLDALEDAAGVPTVVTAVRRSAVRRAGAHTGWPPVRWLARLRPDPLRRLHLAPRSAAEADVTRTSLPPAGPAQRATAATAVRDHADAVLAGAPDTWVLAARARLDTAALPDALDHAVARTPLLPERAVWWWRVAGALQWLLLAAAVTGALWLAGIALLAYLQLPDPVTPVWGPAPAPTVLLVGGVLAGLLVAAVGALAGRLGARARARAARRRLRASVAEVAQRLVLTPLAAQTDALAACRRQAARAAGR</sequence>
<dbReference type="PANTHER" id="PTHR42698:SF1">
    <property type="entry name" value="GTPASE ERA, MITOCHONDRIAL"/>
    <property type="match status" value="1"/>
</dbReference>
<dbReference type="InterPro" id="IPR006073">
    <property type="entry name" value="GTP-bd"/>
</dbReference>
<dbReference type="InterPro" id="IPR027417">
    <property type="entry name" value="P-loop_NTPase"/>
</dbReference>
<organism evidence="3 4">
    <name type="scientific">Cellulomonas xiejunii</name>
    <dbReference type="NCBI Taxonomy" id="2968083"/>
    <lineage>
        <taxon>Bacteria</taxon>
        <taxon>Bacillati</taxon>
        <taxon>Actinomycetota</taxon>
        <taxon>Actinomycetes</taxon>
        <taxon>Micrococcales</taxon>
        <taxon>Cellulomonadaceae</taxon>
        <taxon>Cellulomonas</taxon>
    </lineage>
</organism>
<dbReference type="Gene3D" id="3.40.50.300">
    <property type="entry name" value="P-loop containing nucleotide triphosphate hydrolases"/>
    <property type="match status" value="1"/>
</dbReference>
<proteinExistence type="predicted"/>
<dbReference type="SUPFAM" id="SSF52540">
    <property type="entry name" value="P-loop containing nucleoside triphosphate hydrolases"/>
    <property type="match status" value="1"/>
</dbReference>
<dbReference type="Pfam" id="PF01926">
    <property type="entry name" value="MMR_HSR1"/>
    <property type="match status" value="1"/>
</dbReference>
<evidence type="ECO:0000313" key="4">
    <source>
        <dbReference type="Proteomes" id="UP001316384"/>
    </source>
</evidence>
<feature type="transmembrane region" description="Helical" evidence="1">
    <location>
        <begin position="438"/>
        <end position="460"/>
    </location>
</feature>
<keyword evidence="1" id="KW-1133">Transmembrane helix</keyword>
<evidence type="ECO:0000259" key="2">
    <source>
        <dbReference type="Pfam" id="PF01926"/>
    </source>
</evidence>
<name>A0ABY5KV95_9CELL</name>
<dbReference type="Proteomes" id="UP001316384">
    <property type="component" value="Chromosome"/>
</dbReference>
<dbReference type="InterPro" id="IPR005662">
    <property type="entry name" value="GTPase_Era-like"/>
</dbReference>
<evidence type="ECO:0000313" key="3">
    <source>
        <dbReference type="EMBL" id="UUI73131.1"/>
    </source>
</evidence>
<reference evidence="3 4" key="1">
    <citation type="submission" date="2022-07" db="EMBL/GenBank/DDBJ databases">
        <title>Novel species in genus cellulomonas.</title>
        <authorList>
            <person name="Ye L."/>
        </authorList>
    </citation>
    <scope>NUCLEOTIDE SEQUENCE [LARGE SCALE GENOMIC DNA]</scope>
    <source>
        <strain evidence="4">zg-B89</strain>
    </source>
</reference>
<keyword evidence="4" id="KW-1185">Reference proteome</keyword>
<feature type="transmembrane region" description="Helical" evidence="1">
    <location>
        <begin position="480"/>
        <end position="502"/>
    </location>
</feature>
<accession>A0ABY5KV95</accession>
<dbReference type="RefSeq" id="WP_227577441.1">
    <property type="nucleotide sequence ID" value="NZ_CP101987.1"/>
</dbReference>
<keyword evidence="1" id="KW-0812">Transmembrane</keyword>
<keyword evidence="1" id="KW-0472">Membrane</keyword>
<dbReference type="PANTHER" id="PTHR42698">
    <property type="entry name" value="GTPASE ERA"/>
    <property type="match status" value="1"/>
</dbReference>
<feature type="domain" description="G" evidence="2">
    <location>
        <begin position="51"/>
        <end position="206"/>
    </location>
</feature>
<protein>
    <submittedName>
        <fullName evidence="3">50S ribosome-binding GTPase</fullName>
    </submittedName>
</protein>